<dbReference type="PANTHER" id="PTHR21087:SF21">
    <property type="entry name" value="SHIKIMATE KINASE 2"/>
    <property type="match status" value="1"/>
</dbReference>
<keyword evidence="5 11" id="KW-0547">Nucleotide-binding</keyword>
<keyword evidence="4 11" id="KW-0808">Transferase</keyword>
<feature type="binding site" evidence="11">
    <location>
        <position position="120"/>
    </location>
    <ligand>
        <name>ATP</name>
        <dbReference type="ChEBI" id="CHEBI:30616"/>
    </ligand>
</feature>
<dbReference type="EC" id="2.7.1.71" evidence="11"/>
<feature type="binding site" evidence="11">
    <location>
        <position position="16"/>
    </location>
    <ligand>
        <name>Mg(2+)</name>
        <dbReference type="ChEBI" id="CHEBI:18420"/>
    </ligand>
</feature>
<evidence type="ECO:0000256" key="9">
    <source>
        <dbReference type="ARBA" id="ARBA00023141"/>
    </source>
</evidence>
<sequence>MSLPIYLIGARGCGKTTVGKALSQALGYAFNDTDHYLQLTTQRSVAEIVASEGWDSFRARETESLRAVTAPNTVIATGGGMVLAEVNCRFMREHGQVIWLNAPSEVLADRLEHQPEAAQRPTLTGRPIAEEMGDILRERAHLYRQTAHHEVNAMQSPDRVVEQILQSLSLARAS</sequence>
<dbReference type="CDD" id="cd00464">
    <property type="entry name" value="SK"/>
    <property type="match status" value="1"/>
</dbReference>
<protein>
    <recommendedName>
        <fullName evidence="11">Shikimate kinase 1</fullName>
        <shortName evidence="11">SK 1</shortName>
        <ecNumber evidence="11">2.7.1.71</ecNumber>
    </recommendedName>
</protein>
<feature type="binding site" evidence="11">
    <location>
        <position position="79"/>
    </location>
    <ligand>
        <name>substrate</name>
    </ligand>
</feature>
<evidence type="ECO:0000256" key="7">
    <source>
        <dbReference type="ARBA" id="ARBA00022840"/>
    </source>
</evidence>
<evidence type="ECO:0000256" key="2">
    <source>
        <dbReference type="ARBA" id="ARBA00022490"/>
    </source>
</evidence>
<reference evidence="12 13" key="1">
    <citation type="submission" date="2016-10" db="EMBL/GenBank/DDBJ databases">
        <authorList>
            <person name="Varghese N."/>
            <person name="Submissions S."/>
        </authorList>
    </citation>
    <scope>NUCLEOTIDE SEQUENCE [LARGE SCALE GENOMIC DNA]</scope>
    <source>
        <strain evidence="12 13">YR512</strain>
    </source>
</reference>
<evidence type="ECO:0000256" key="1">
    <source>
        <dbReference type="ARBA" id="ARBA00004842"/>
    </source>
</evidence>
<dbReference type="PRINTS" id="PR01100">
    <property type="entry name" value="SHIKIMTKNASE"/>
</dbReference>
<keyword evidence="3 11" id="KW-0028">Amino-acid biosynthesis</keyword>
<dbReference type="PROSITE" id="PS01128">
    <property type="entry name" value="SHIKIMATE_KINASE"/>
    <property type="match status" value="1"/>
</dbReference>
<keyword evidence="6 11" id="KW-0418">Kinase</keyword>
<dbReference type="NCBIfam" id="NF002988">
    <property type="entry name" value="PRK03731.1"/>
    <property type="match status" value="1"/>
</dbReference>
<organism evidence="12 13">
    <name type="scientific">Candidatus Pantoea symbiotica</name>
    <dbReference type="NCBI Taxonomy" id="1884370"/>
    <lineage>
        <taxon>Bacteria</taxon>
        <taxon>Pseudomonadati</taxon>
        <taxon>Pseudomonadota</taxon>
        <taxon>Gammaproteobacteria</taxon>
        <taxon>Enterobacterales</taxon>
        <taxon>Erwiniaceae</taxon>
        <taxon>Pantoea</taxon>
    </lineage>
</organism>
<dbReference type="PANTHER" id="PTHR21087">
    <property type="entry name" value="SHIKIMATE KINASE"/>
    <property type="match status" value="1"/>
</dbReference>
<dbReference type="InterPro" id="IPR000623">
    <property type="entry name" value="Shikimate_kinase/TSH1"/>
</dbReference>
<dbReference type="Gene3D" id="3.40.50.300">
    <property type="entry name" value="P-loop containing nucleotide triphosphate hydrolases"/>
    <property type="match status" value="1"/>
</dbReference>
<comment type="caution">
    <text evidence="11">Lacks conserved residue(s) required for the propagation of feature annotation.</text>
</comment>
<evidence type="ECO:0000256" key="3">
    <source>
        <dbReference type="ARBA" id="ARBA00022605"/>
    </source>
</evidence>
<evidence type="ECO:0000313" key="13">
    <source>
        <dbReference type="Proteomes" id="UP000198841"/>
    </source>
</evidence>
<keyword evidence="11" id="KW-0479">Metal-binding</keyword>
<comment type="similarity">
    <text evidence="11">Belongs to the shikimate kinase family.</text>
</comment>
<keyword evidence="8 11" id="KW-0460">Magnesium</keyword>
<keyword evidence="13" id="KW-1185">Reference proteome</keyword>
<dbReference type="RefSeq" id="WP_008106055.1">
    <property type="nucleotide sequence ID" value="NZ_FOSD01000008.1"/>
</dbReference>
<name>A0A1I4AJT7_9GAMM</name>
<evidence type="ECO:0000256" key="8">
    <source>
        <dbReference type="ARBA" id="ARBA00022842"/>
    </source>
</evidence>
<dbReference type="Proteomes" id="UP000198841">
    <property type="component" value="Unassembled WGS sequence"/>
</dbReference>
<dbReference type="SUPFAM" id="SSF52540">
    <property type="entry name" value="P-loop containing nucleoside triphosphate hydrolases"/>
    <property type="match status" value="1"/>
</dbReference>
<dbReference type="InterPro" id="IPR023000">
    <property type="entry name" value="Shikimate_kinase_CS"/>
</dbReference>
<evidence type="ECO:0000256" key="11">
    <source>
        <dbReference type="HAMAP-Rule" id="MF_00109"/>
    </source>
</evidence>
<evidence type="ECO:0000256" key="6">
    <source>
        <dbReference type="ARBA" id="ARBA00022777"/>
    </source>
</evidence>
<keyword evidence="9 11" id="KW-0057">Aromatic amino acid biosynthesis</keyword>
<comment type="pathway">
    <text evidence="1 11">Metabolic intermediate biosynthesis; chorismate biosynthesis; chorismate from D-erythrose 4-phosphate and phosphoenolpyruvate: step 5/7.</text>
</comment>
<comment type="subunit">
    <text evidence="11">Monomer.</text>
</comment>
<dbReference type="GO" id="GO:0016301">
    <property type="term" value="F:kinase activity"/>
    <property type="evidence" value="ECO:0007669"/>
    <property type="project" value="UniProtKB-KW"/>
</dbReference>
<feature type="binding site" evidence="11">
    <location>
        <position position="139"/>
    </location>
    <ligand>
        <name>substrate</name>
    </ligand>
</feature>
<dbReference type="HAMAP" id="MF_00109">
    <property type="entry name" value="Shikimate_kinase"/>
    <property type="match status" value="1"/>
</dbReference>
<comment type="function">
    <text evidence="11">Catalyzes the specific phosphorylation of the 3-hydroxyl group of shikimic acid using ATP as a cosubstrate.</text>
</comment>
<evidence type="ECO:0000256" key="5">
    <source>
        <dbReference type="ARBA" id="ARBA00022741"/>
    </source>
</evidence>
<evidence type="ECO:0000256" key="4">
    <source>
        <dbReference type="ARBA" id="ARBA00022679"/>
    </source>
</evidence>
<keyword evidence="7 11" id="KW-0067">ATP-binding</keyword>
<comment type="subcellular location">
    <subcellularLocation>
        <location evidence="11">Cytoplasm</location>
    </subcellularLocation>
</comment>
<comment type="catalytic activity">
    <reaction evidence="10 11">
        <text>shikimate + ATP = 3-phosphoshikimate + ADP + H(+)</text>
        <dbReference type="Rhea" id="RHEA:13121"/>
        <dbReference type="ChEBI" id="CHEBI:15378"/>
        <dbReference type="ChEBI" id="CHEBI:30616"/>
        <dbReference type="ChEBI" id="CHEBI:36208"/>
        <dbReference type="ChEBI" id="CHEBI:145989"/>
        <dbReference type="ChEBI" id="CHEBI:456216"/>
        <dbReference type="EC" id="2.7.1.71"/>
    </reaction>
</comment>
<comment type="caution">
    <text evidence="12">The sequence shown here is derived from an EMBL/GenBank/DDBJ whole genome shotgun (WGS) entry which is preliminary data.</text>
</comment>
<feature type="binding site" evidence="11">
    <location>
        <position position="58"/>
    </location>
    <ligand>
        <name>substrate</name>
    </ligand>
</feature>
<dbReference type="EMBL" id="FOSD01000008">
    <property type="protein sequence ID" value="SFK56755.1"/>
    <property type="molecule type" value="Genomic_DNA"/>
</dbReference>
<evidence type="ECO:0000256" key="10">
    <source>
        <dbReference type="ARBA" id="ARBA00048567"/>
    </source>
</evidence>
<feature type="binding site" evidence="11">
    <location>
        <position position="34"/>
    </location>
    <ligand>
        <name>substrate</name>
    </ligand>
</feature>
<keyword evidence="2 11" id="KW-0963">Cytoplasm</keyword>
<evidence type="ECO:0000313" key="12">
    <source>
        <dbReference type="EMBL" id="SFK56755.1"/>
    </source>
</evidence>
<dbReference type="Pfam" id="PF01202">
    <property type="entry name" value="SKI"/>
    <property type="match status" value="1"/>
</dbReference>
<gene>
    <name evidence="11" type="primary">aroK</name>
    <name evidence="12" type="ORF">SAMN05518863_10835</name>
</gene>
<accession>A0A1I4AJT7</accession>
<proteinExistence type="inferred from homology"/>
<dbReference type="InterPro" id="IPR027417">
    <property type="entry name" value="P-loop_NTPase"/>
</dbReference>
<comment type="cofactor">
    <cofactor evidence="11">
        <name>Mg(2+)</name>
        <dbReference type="ChEBI" id="CHEBI:18420"/>
    </cofactor>
    <text evidence="11">Binds 1 Mg(2+) ion per subunit.</text>
</comment>
<dbReference type="InterPro" id="IPR031322">
    <property type="entry name" value="Shikimate/glucono_kinase"/>
</dbReference>
<feature type="binding site" evidence="11">
    <location>
        <begin position="12"/>
        <end position="17"/>
    </location>
    <ligand>
        <name>ATP</name>
        <dbReference type="ChEBI" id="CHEBI:30616"/>
    </ligand>
</feature>